<dbReference type="PROSITE" id="PS51257">
    <property type="entry name" value="PROKAR_LIPOPROTEIN"/>
    <property type="match status" value="1"/>
</dbReference>
<dbReference type="EMBL" id="VOSM01000009">
    <property type="protein sequence ID" value="TXD35446.1"/>
    <property type="molecule type" value="Genomic_DNA"/>
</dbReference>
<keyword evidence="2" id="KW-1185">Reference proteome</keyword>
<dbReference type="AlphaFoldDB" id="A0A5C6X2U8"/>
<organism evidence="1 2">
    <name type="scientific">Lujinxingia vulgaris</name>
    <dbReference type="NCBI Taxonomy" id="2600176"/>
    <lineage>
        <taxon>Bacteria</taxon>
        <taxon>Deltaproteobacteria</taxon>
        <taxon>Bradymonadales</taxon>
        <taxon>Lujinxingiaceae</taxon>
        <taxon>Lujinxingia</taxon>
    </lineage>
</organism>
<dbReference type="Proteomes" id="UP000321412">
    <property type="component" value="Unassembled WGS sequence"/>
</dbReference>
<sequence length="669" mass="72238">MRISTSHRTTRQLGTALVISAALSLGLSACKSSPEAQDEAAQNQPITLSDPEDLLQTDDTMLAVRVNFGGDLPGAIREMGADENWQLIANLLEDPVTLFKSEPDVQVDLSALDTERPLYVTLSRMGNEDFLDAAGLGLPTRDEEWPTFALYRALLPTDDPALMATQFDQLVADFNADKPRSPLATRSFEGPGFLRVEIAAMMNSTRLPPGERMEQAQSWLNALDLENLALPTAAAFRPTAAYNAFVEADSELAVWTRFDALTHLGILEASMSRATNSRHTSGEPGLARFRMENLSRLATASVLNDPVAAENEDISIHLDATAEGAFFLDTVLTRTSQGARVGEAARSTVELPQIGGSHFLALDWSVDLASVSETIIAPFWELQSKDTAVTSINDLAANDMLARLGQTQTAVPMLTALAQYPMALITTAAFSNTAVPMARAGTLRAFALPQGGQLPVGMAAAMVFDNTPGMREQLQQLLTMGQMALPIGLDAALIERDDDAIELRLALGTTVSEAFEGTEMQSVSEATFELDLNKLGQLRALIPAQAGLNSFDRITFASHDGEGYHSYRIAMDAPGETVARTADNDATLLTAPTFRCRTELAAAAFYNLENLGSDAHAKADAYLGTFSERADRCIEPTHPYAAQAKARLEMAREWASQLEDSSQPVESVY</sequence>
<dbReference type="OrthoDB" id="5482011at2"/>
<evidence type="ECO:0008006" key="3">
    <source>
        <dbReference type="Google" id="ProtNLM"/>
    </source>
</evidence>
<evidence type="ECO:0000313" key="1">
    <source>
        <dbReference type="EMBL" id="TXD35446.1"/>
    </source>
</evidence>
<gene>
    <name evidence="1" type="ORF">FRC98_16660</name>
</gene>
<accession>A0A5C6X2U8</accession>
<evidence type="ECO:0000313" key="2">
    <source>
        <dbReference type="Proteomes" id="UP000321412"/>
    </source>
</evidence>
<dbReference type="RefSeq" id="WP_146982564.1">
    <property type="nucleotide sequence ID" value="NZ_VOSM01000009.1"/>
</dbReference>
<name>A0A5C6X2U8_9DELT</name>
<proteinExistence type="predicted"/>
<protein>
    <recommendedName>
        <fullName evidence="3">Lipoprotein</fullName>
    </recommendedName>
</protein>
<comment type="caution">
    <text evidence="1">The sequence shown here is derived from an EMBL/GenBank/DDBJ whole genome shotgun (WGS) entry which is preliminary data.</text>
</comment>
<reference evidence="1 2" key="1">
    <citation type="submission" date="2019-08" db="EMBL/GenBank/DDBJ databases">
        <title>Bradymonadales sp. TMQ4.</title>
        <authorList>
            <person name="Liang Q."/>
        </authorList>
    </citation>
    <scope>NUCLEOTIDE SEQUENCE [LARGE SCALE GENOMIC DNA]</scope>
    <source>
        <strain evidence="1 2">TMQ4</strain>
    </source>
</reference>